<dbReference type="InterPro" id="IPR036388">
    <property type="entry name" value="WH-like_DNA-bd_sf"/>
</dbReference>
<comment type="caution">
    <text evidence="4">The sequence shown here is derived from an EMBL/GenBank/DDBJ whole genome shotgun (WGS) entry which is preliminary data.</text>
</comment>
<evidence type="ECO:0000313" key="4">
    <source>
        <dbReference type="EMBL" id="CAG8704509.1"/>
    </source>
</evidence>
<feature type="non-terminal residue" evidence="4">
    <location>
        <position position="232"/>
    </location>
</feature>
<dbReference type="GO" id="GO:0030154">
    <property type="term" value="P:cell differentiation"/>
    <property type="evidence" value="ECO:0007669"/>
    <property type="project" value="TreeGrafter"/>
</dbReference>
<dbReference type="SMART" id="SM00339">
    <property type="entry name" value="FH"/>
    <property type="match status" value="1"/>
</dbReference>
<proteinExistence type="predicted"/>
<dbReference type="InterPro" id="IPR050211">
    <property type="entry name" value="FOX_domain-containing"/>
</dbReference>
<evidence type="ECO:0000256" key="1">
    <source>
        <dbReference type="ARBA" id="ARBA00023125"/>
    </source>
</evidence>
<dbReference type="PANTHER" id="PTHR11829">
    <property type="entry name" value="FORKHEAD BOX PROTEIN"/>
    <property type="match status" value="1"/>
</dbReference>
<dbReference type="PANTHER" id="PTHR11829:SF343">
    <property type="entry name" value="FORK-HEAD DOMAIN-CONTAINING PROTEIN"/>
    <property type="match status" value="1"/>
</dbReference>
<dbReference type="InterPro" id="IPR036390">
    <property type="entry name" value="WH_DNA-bd_sf"/>
</dbReference>
<dbReference type="Pfam" id="PF00250">
    <property type="entry name" value="Forkhead"/>
    <property type="match status" value="1"/>
</dbReference>
<dbReference type="InterPro" id="IPR001766">
    <property type="entry name" value="Fork_head_dom"/>
</dbReference>
<evidence type="ECO:0000313" key="5">
    <source>
        <dbReference type="Proteomes" id="UP000789396"/>
    </source>
</evidence>
<dbReference type="GO" id="GO:0005634">
    <property type="term" value="C:nucleus"/>
    <property type="evidence" value="ECO:0007669"/>
    <property type="project" value="UniProtKB-SubCell"/>
</dbReference>
<gene>
    <name evidence="4" type="ORF">RFULGI_LOCUS10551</name>
</gene>
<evidence type="ECO:0000259" key="3">
    <source>
        <dbReference type="PROSITE" id="PS50039"/>
    </source>
</evidence>
<organism evidence="4 5">
    <name type="scientific">Racocetra fulgida</name>
    <dbReference type="NCBI Taxonomy" id="60492"/>
    <lineage>
        <taxon>Eukaryota</taxon>
        <taxon>Fungi</taxon>
        <taxon>Fungi incertae sedis</taxon>
        <taxon>Mucoromycota</taxon>
        <taxon>Glomeromycotina</taxon>
        <taxon>Glomeromycetes</taxon>
        <taxon>Diversisporales</taxon>
        <taxon>Gigasporaceae</taxon>
        <taxon>Racocetra</taxon>
    </lineage>
</organism>
<protein>
    <submittedName>
        <fullName evidence="4">1159_t:CDS:1</fullName>
    </submittedName>
</protein>
<keyword evidence="2" id="KW-0539">Nucleus</keyword>
<feature type="DNA-binding region" description="Fork-head" evidence="2">
    <location>
        <begin position="103"/>
        <end position="162"/>
    </location>
</feature>
<comment type="subcellular location">
    <subcellularLocation>
        <location evidence="2">Nucleus</location>
    </subcellularLocation>
</comment>
<dbReference type="PROSITE" id="PS50039">
    <property type="entry name" value="FORK_HEAD_3"/>
    <property type="match status" value="1"/>
</dbReference>
<accession>A0A9N9HTA5</accession>
<reference evidence="4" key="1">
    <citation type="submission" date="2021-06" db="EMBL/GenBank/DDBJ databases">
        <authorList>
            <person name="Kallberg Y."/>
            <person name="Tangrot J."/>
            <person name="Rosling A."/>
        </authorList>
    </citation>
    <scope>NUCLEOTIDE SEQUENCE</scope>
    <source>
        <strain evidence="4">IN212</strain>
    </source>
</reference>
<dbReference type="GO" id="GO:0009653">
    <property type="term" value="P:anatomical structure morphogenesis"/>
    <property type="evidence" value="ECO:0007669"/>
    <property type="project" value="TreeGrafter"/>
</dbReference>
<dbReference type="Proteomes" id="UP000789396">
    <property type="component" value="Unassembled WGS sequence"/>
</dbReference>
<dbReference type="GO" id="GO:0000981">
    <property type="term" value="F:DNA-binding transcription factor activity, RNA polymerase II-specific"/>
    <property type="evidence" value="ECO:0007669"/>
    <property type="project" value="TreeGrafter"/>
</dbReference>
<name>A0A9N9HTA5_9GLOM</name>
<dbReference type="GO" id="GO:0000978">
    <property type="term" value="F:RNA polymerase II cis-regulatory region sequence-specific DNA binding"/>
    <property type="evidence" value="ECO:0007669"/>
    <property type="project" value="TreeGrafter"/>
</dbReference>
<sequence length="232" mass="25612">MSTDQQQTSSQQSYTHYQHLSSIGTLAGNNNGIGSHNPILYNANQYSQTSTMAGSNSTQVINTSLNVSSGVATSVDTFANRKSSATTMITSPIKNLQDLVSEKSPYTYATLINYAIENSPNKKLTLNEIYNWIMENYPYYKTLVLARNAVETESCNKRSLSVCRSMPYRPPSHYTYTTMEQHYLSAQRLGGNASIQQQTMSYTGASISNIATYDTNSHAHMDGHNATAFSGY</sequence>
<dbReference type="SUPFAM" id="SSF46785">
    <property type="entry name" value="Winged helix' DNA-binding domain"/>
    <property type="match status" value="1"/>
</dbReference>
<keyword evidence="1 2" id="KW-0238">DNA-binding</keyword>
<evidence type="ECO:0000256" key="2">
    <source>
        <dbReference type="PROSITE-ProRule" id="PRU00089"/>
    </source>
</evidence>
<dbReference type="Gene3D" id="1.10.10.10">
    <property type="entry name" value="Winged helix-like DNA-binding domain superfamily/Winged helix DNA-binding domain"/>
    <property type="match status" value="1"/>
</dbReference>
<dbReference type="PRINTS" id="PR00053">
    <property type="entry name" value="FORKHEAD"/>
</dbReference>
<dbReference type="OrthoDB" id="5954824at2759"/>
<dbReference type="EMBL" id="CAJVPZ010021080">
    <property type="protein sequence ID" value="CAG8704509.1"/>
    <property type="molecule type" value="Genomic_DNA"/>
</dbReference>
<keyword evidence="5" id="KW-1185">Reference proteome</keyword>
<dbReference type="AlphaFoldDB" id="A0A9N9HTA5"/>
<feature type="domain" description="Fork-head" evidence="3">
    <location>
        <begin position="103"/>
        <end position="162"/>
    </location>
</feature>